<reference evidence="1 2" key="1">
    <citation type="journal article" date="2022" name="Hortic Res">
        <title>A haplotype resolved chromosomal level avocado genome allows analysis of novel avocado genes.</title>
        <authorList>
            <person name="Nath O."/>
            <person name="Fletcher S.J."/>
            <person name="Hayward A."/>
            <person name="Shaw L.M."/>
            <person name="Masouleh A.K."/>
            <person name="Furtado A."/>
            <person name="Henry R.J."/>
            <person name="Mitter N."/>
        </authorList>
    </citation>
    <scope>NUCLEOTIDE SEQUENCE [LARGE SCALE GENOMIC DNA]</scope>
    <source>
        <strain evidence="2">cv. Hass</strain>
    </source>
</reference>
<proteinExistence type="predicted"/>
<dbReference type="Proteomes" id="UP001234297">
    <property type="component" value="Chromosome 8"/>
</dbReference>
<protein>
    <submittedName>
        <fullName evidence="1">Uncharacterized protein</fullName>
    </submittedName>
</protein>
<keyword evidence="2" id="KW-1185">Reference proteome</keyword>
<organism evidence="1 2">
    <name type="scientific">Persea americana</name>
    <name type="common">Avocado</name>
    <dbReference type="NCBI Taxonomy" id="3435"/>
    <lineage>
        <taxon>Eukaryota</taxon>
        <taxon>Viridiplantae</taxon>
        <taxon>Streptophyta</taxon>
        <taxon>Embryophyta</taxon>
        <taxon>Tracheophyta</taxon>
        <taxon>Spermatophyta</taxon>
        <taxon>Magnoliopsida</taxon>
        <taxon>Magnoliidae</taxon>
        <taxon>Laurales</taxon>
        <taxon>Lauraceae</taxon>
        <taxon>Persea</taxon>
    </lineage>
</organism>
<dbReference type="EMBL" id="CM056816">
    <property type="protein sequence ID" value="KAJ8632815.1"/>
    <property type="molecule type" value="Genomic_DNA"/>
</dbReference>
<accession>A0ACC2LHJ4</accession>
<sequence length="85" mass="9675">MSIESEEQEDLDGVDRLTIGSAIWGQERKRKERRVVGLEKMVMAILAMTHAECDDTVGCCRCSTQSCKATGDKLVMKLWRIRGWQ</sequence>
<evidence type="ECO:0000313" key="2">
    <source>
        <dbReference type="Proteomes" id="UP001234297"/>
    </source>
</evidence>
<gene>
    <name evidence="1" type="ORF">MRB53_026151</name>
</gene>
<comment type="caution">
    <text evidence="1">The sequence shown here is derived from an EMBL/GenBank/DDBJ whole genome shotgun (WGS) entry which is preliminary data.</text>
</comment>
<evidence type="ECO:0000313" key="1">
    <source>
        <dbReference type="EMBL" id="KAJ8632815.1"/>
    </source>
</evidence>
<name>A0ACC2LHJ4_PERAE</name>